<feature type="domain" description="Hydantoinase B/oxoprolinase" evidence="3">
    <location>
        <begin position="801"/>
        <end position="1320"/>
    </location>
</feature>
<dbReference type="Pfam" id="PF01968">
    <property type="entry name" value="Hydantoinase_A"/>
    <property type="match status" value="1"/>
</dbReference>
<evidence type="ECO:0000313" key="7">
    <source>
        <dbReference type="Proteomes" id="UP000320176"/>
    </source>
</evidence>
<evidence type="ECO:0000259" key="5">
    <source>
        <dbReference type="Pfam" id="PF19278"/>
    </source>
</evidence>
<dbReference type="RefSeq" id="WP_146518246.1">
    <property type="nucleotide sequence ID" value="NZ_CP151726.1"/>
</dbReference>
<dbReference type="InterPro" id="IPR002821">
    <property type="entry name" value="Hydantoinase_A"/>
</dbReference>
<dbReference type="GO" id="GO:0016874">
    <property type="term" value="F:ligase activity"/>
    <property type="evidence" value="ECO:0007669"/>
    <property type="project" value="UniProtKB-KW"/>
</dbReference>
<dbReference type="EC" id="6.4.1.8" evidence="6"/>
<accession>A0A5C6B9Z4</accession>
<evidence type="ECO:0000259" key="2">
    <source>
        <dbReference type="Pfam" id="PF01968"/>
    </source>
</evidence>
<keyword evidence="7" id="KW-1185">Reference proteome</keyword>
<dbReference type="Pfam" id="PF05378">
    <property type="entry name" value="Hydant_A_N"/>
    <property type="match status" value="1"/>
</dbReference>
<reference evidence="6 7" key="1">
    <citation type="submission" date="2019-02" db="EMBL/GenBank/DDBJ databases">
        <title>Deep-cultivation of Planctomycetes and their phenomic and genomic characterization uncovers novel biology.</title>
        <authorList>
            <person name="Wiegand S."/>
            <person name="Jogler M."/>
            <person name="Boedeker C."/>
            <person name="Pinto D."/>
            <person name="Vollmers J."/>
            <person name="Rivas-Marin E."/>
            <person name="Kohn T."/>
            <person name="Peeters S.H."/>
            <person name="Heuer A."/>
            <person name="Rast P."/>
            <person name="Oberbeckmann S."/>
            <person name="Bunk B."/>
            <person name="Jeske O."/>
            <person name="Meyerdierks A."/>
            <person name="Storesund J.E."/>
            <person name="Kallscheuer N."/>
            <person name="Luecker S."/>
            <person name="Lage O.M."/>
            <person name="Pohl T."/>
            <person name="Merkel B.J."/>
            <person name="Hornburger P."/>
            <person name="Mueller R.-W."/>
            <person name="Bruemmer F."/>
            <person name="Labrenz M."/>
            <person name="Spormann A.M."/>
            <person name="Op Den Camp H."/>
            <person name="Overmann J."/>
            <person name="Amann R."/>
            <person name="Jetten M.S.M."/>
            <person name="Mascher T."/>
            <person name="Medema M.H."/>
            <person name="Devos D.P."/>
            <person name="Kaster A.-K."/>
            <person name="Ovreas L."/>
            <person name="Rohde M."/>
            <person name="Galperin M.Y."/>
            <person name="Jogler C."/>
        </authorList>
    </citation>
    <scope>NUCLEOTIDE SEQUENCE [LARGE SCALE GENOMIC DNA]</scope>
    <source>
        <strain evidence="6 7">Pla52n</strain>
    </source>
</reference>
<protein>
    <submittedName>
        <fullName evidence="6">Acetophenone carboxylase gamma subunit</fullName>
        <ecNumber evidence="6">6.4.1.8</ecNumber>
    </submittedName>
</protein>
<dbReference type="PANTHER" id="PTHR11365">
    <property type="entry name" value="5-OXOPROLINASE RELATED"/>
    <property type="match status" value="1"/>
</dbReference>
<gene>
    <name evidence="6" type="primary">apc3</name>
    <name evidence="6" type="ORF">Pla52n_07310</name>
</gene>
<keyword evidence="6" id="KW-0436">Ligase</keyword>
<dbReference type="PANTHER" id="PTHR11365:SF23">
    <property type="entry name" value="HYPOTHETICAL 5-OXOPROLINASE (EUROFUNG)-RELATED"/>
    <property type="match status" value="1"/>
</dbReference>
<dbReference type="Proteomes" id="UP000320176">
    <property type="component" value="Unassembled WGS sequence"/>
</dbReference>
<comment type="caution">
    <text evidence="6">The sequence shown here is derived from an EMBL/GenBank/DDBJ whole genome shotgun (WGS) entry which is preliminary data.</text>
</comment>
<dbReference type="InterPro" id="IPR045079">
    <property type="entry name" value="Oxoprolinase-like"/>
</dbReference>
<name>A0A5C6B9Z4_9BACT</name>
<dbReference type="Pfam" id="PF19278">
    <property type="entry name" value="Hydant_A_C"/>
    <property type="match status" value="1"/>
</dbReference>
<organism evidence="6 7">
    <name type="scientific">Stieleria varia</name>
    <dbReference type="NCBI Taxonomy" id="2528005"/>
    <lineage>
        <taxon>Bacteria</taxon>
        <taxon>Pseudomonadati</taxon>
        <taxon>Planctomycetota</taxon>
        <taxon>Planctomycetia</taxon>
        <taxon>Pirellulales</taxon>
        <taxon>Pirellulaceae</taxon>
        <taxon>Stieleria</taxon>
    </lineage>
</organism>
<dbReference type="InterPro" id="IPR003692">
    <property type="entry name" value="Hydantoinase_B"/>
</dbReference>
<feature type="domain" description="Hydantoinase/oxoprolinase N-terminal" evidence="4">
    <location>
        <begin position="172"/>
        <end position="291"/>
    </location>
</feature>
<feature type="domain" description="Acetophenone carboxylase-like C-terminal" evidence="5">
    <location>
        <begin position="603"/>
        <end position="766"/>
    </location>
</feature>
<comment type="similarity">
    <text evidence="1">Belongs to the oxoprolinase family.</text>
</comment>
<dbReference type="Pfam" id="PF02538">
    <property type="entry name" value="Hydantoinase_B"/>
    <property type="match status" value="1"/>
</dbReference>
<sequence length="1324" mass="141264">MTIQIWADVGGTFTDCLLCRDDHPSGSGERSITSLKVLSSSMVRGVITAVNRSDGRPTAIRIPLKSLGLGELSIRDVADRGASPPTSLPRDFFHGASLYRIESSGARTLLGTVRDWDPASGEITLLSTTTGPRAVPLAIGDAVELDCGIESPVLATRLMLGVALNRELPELTVRLGTTRGTNALLTRAGANTALLVTAGFGDLLEIGEQDREQLFDFTIEKRAQLAKRVIEINHRMDAAGRERRPLDEVDLIRHLRDAKADGIESLAICLMHSYLDDTIERRVESLAREVGFNEISRSSEVAPLIKIVSRAETTALDAYLNPILSLYVKKLTAQFGGDRCHLRLMTSSGNLVSPQSFRGRDSILSGPAGGVVALAHLAASADADHAIGLDMGGTSTDVSRYDGQVGRRYESRVAGIRVMTPMMDIHTVAAGGGSICDCVDGRLCVGPDSAGADPGPASYGRGGPLAVTDVNLLLGRLLPSRFPFPLSRDAAQQRLENVRQRLPQPMSDEALAEGFLDIAVTHMAEAAQSITTARGVDVRQATLVGFGGAAAQHLCRIANALHITRILDHPQSSVLSAVGMGLASIGRVVTRGVYRSLTEIDGDEIGEICKELRDEVAAQLATEKLGGVTIEFRWECDCRYVGTDAPLSLPLTKVNDGGCHPEELVSRFHQQHEGVFGYRRQRHGVQLVAIRCEATAGNDAAKRSSTPIQATSGQANSDEVTQVWHRGQWKSFTVLDRDALHPGMELAPASMVVSDQSTLIIEPDWSGKVLADGLIELTPTVVHGTEFQSAGLHSGKSPADDPVLLEVVARRLQGIADSMGEVLRRTAMSVNVKERLDFSCAVFRGDGALVANAAHVPVHLGAMGHTVRRILRVFPRMSPGDCFLSNDPFAGGSHLPDVTLVTPVFCSREPALETAPDFFVASRAHHAEIGGITPGSMPPSATCLAMEGILIQDFALVRSGQSYQDELRTLLSSGPYPSRNPEENLADISAQQAAGRSGYDALVRLAEEYSPDTITSLMSQLIHVAGDSVGRLIAQFPCRPLCFQDQLDDGTVVAVRLQRDNAKLTIDFDGTSGVHPGCLNATPSIVTAAVLYVMRCLCDSNLPLCDGVLRDIDLRIPVGLLNPPSNPDPNQCAAVVAGNVETSQRVVDVLLGAIGQISNHWAVAASQGTMNNLLLGDQSFGYYETIGGGSGATESGNGASGVHTHMTNTRITDPEILESRLPVRLLQFRLRRNSGGEGVHRGGDGLIREIEFLKPLSLTMITNRRKLAPYGAAGGGAGQAGCNVLIQNAHSTVMPPAFTVSVNPGDRLRVETPGGGGWGRADQE</sequence>
<dbReference type="GO" id="GO:0017168">
    <property type="term" value="F:5-oxoprolinase (ATP-hydrolyzing) activity"/>
    <property type="evidence" value="ECO:0007669"/>
    <property type="project" value="TreeGrafter"/>
</dbReference>
<feature type="domain" description="Hydantoinase A/oxoprolinase" evidence="2">
    <location>
        <begin position="310"/>
        <end position="585"/>
    </location>
</feature>
<evidence type="ECO:0000259" key="4">
    <source>
        <dbReference type="Pfam" id="PF05378"/>
    </source>
</evidence>
<evidence type="ECO:0000256" key="1">
    <source>
        <dbReference type="ARBA" id="ARBA00010403"/>
    </source>
</evidence>
<dbReference type="GO" id="GO:0006749">
    <property type="term" value="P:glutathione metabolic process"/>
    <property type="evidence" value="ECO:0007669"/>
    <property type="project" value="TreeGrafter"/>
</dbReference>
<dbReference type="InterPro" id="IPR049517">
    <property type="entry name" value="ACX-like_C"/>
</dbReference>
<dbReference type="OrthoDB" id="9768323at2"/>
<dbReference type="InterPro" id="IPR008040">
    <property type="entry name" value="Hydant_A_N"/>
</dbReference>
<evidence type="ECO:0000259" key="3">
    <source>
        <dbReference type="Pfam" id="PF02538"/>
    </source>
</evidence>
<proteinExistence type="inferred from homology"/>
<dbReference type="GO" id="GO:0005829">
    <property type="term" value="C:cytosol"/>
    <property type="evidence" value="ECO:0007669"/>
    <property type="project" value="TreeGrafter"/>
</dbReference>
<evidence type="ECO:0000313" key="6">
    <source>
        <dbReference type="EMBL" id="TWU08149.1"/>
    </source>
</evidence>
<dbReference type="EMBL" id="SJPN01000001">
    <property type="protein sequence ID" value="TWU08149.1"/>
    <property type="molecule type" value="Genomic_DNA"/>
</dbReference>